<evidence type="ECO:0000313" key="1">
    <source>
        <dbReference type="EMBL" id="ALG73384.1"/>
    </source>
</evidence>
<protein>
    <submittedName>
        <fullName evidence="1">Uncharacterized protein</fullName>
    </submittedName>
</protein>
<dbReference type="KEGG" id="ati:AL072_20270"/>
<keyword evidence="2" id="KW-1185">Reference proteome</keyword>
<dbReference type="AlphaFoldDB" id="A0AAC8W1F0"/>
<proteinExistence type="predicted"/>
<reference evidence="1 2" key="2">
    <citation type="journal article" date="2016" name="Genome Announc.">
        <title>Complete Genome Sequence of a Strain of Azospirillum thiophilum Isolated from a Sulfide Spring.</title>
        <authorList>
            <person name="Fomenkov A."/>
            <person name="Vincze T."/>
            <person name="Grabovich M."/>
            <person name="Anton B.P."/>
            <person name="Dubinina G."/>
            <person name="Orlova M."/>
            <person name="Belousova E."/>
            <person name="Roberts R.J."/>
        </authorList>
    </citation>
    <scope>NUCLEOTIDE SEQUENCE [LARGE SCALE GENOMIC DNA]</scope>
    <source>
        <strain evidence="1 2">BV-S</strain>
    </source>
</reference>
<organism evidence="1 2">
    <name type="scientific">Azospirillum thiophilum</name>
    <dbReference type="NCBI Taxonomy" id="528244"/>
    <lineage>
        <taxon>Bacteria</taxon>
        <taxon>Pseudomonadati</taxon>
        <taxon>Pseudomonadota</taxon>
        <taxon>Alphaproteobacteria</taxon>
        <taxon>Rhodospirillales</taxon>
        <taxon>Azospirillaceae</taxon>
        <taxon>Azospirillum</taxon>
    </lineage>
</organism>
<evidence type="ECO:0000313" key="2">
    <source>
        <dbReference type="Proteomes" id="UP000069935"/>
    </source>
</evidence>
<sequence length="141" mass="15156">MNRVAQRDGGRAEGMRTEVMGRVSTVAHETEGGRIWPSPPHIVKHARGAGDDLRAVWLAVRAGQRAGPLLRLGLAPFFAPPPVLAELGGVIMAFSAADWLRFAAETAAAVHMPVAWLVARFAQDSHALMKGFLVITGRLRS</sequence>
<accession>A0AAC8W1F0</accession>
<gene>
    <name evidence="1" type="ORF">AL072_20270</name>
</gene>
<name>A0AAC8W1F0_9PROT</name>
<reference evidence="2" key="1">
    <citation type="submission" date="2015-12" db="EMBL/GenBank/DDBJ databases">
        <title>Complete Genome Sequence of Azospirillum thiophilum BV-S.</title>
        <authorList>
            <person name="Fomenkov A."/>
            <person name="Vincze T."/>
            <person name="Grabovich M."/>
            <person name="Dubinina G."/>
            <person name="Orlova M."/>
            <person name="Belousova E."/>
            <person name="Roberts R.J."/>
        </authorList>
    </citation>
    <scope>NUCLEOTIDE SEQUENCE [LARGE SCALE GENOMIC DNA]</scope>
    <source>
        <strain evidence="2">BV-S</strain>
    </source>
</reference>
<dbReference type="EMBL" id="CP012403">
    <property type="protein sequence ID" value="ALG73384.1"/>
    <property type="molecule type" value="Genomic_DNA"/>
</dbReference>
<dbReference type="Proteomes" id="UP000069935">
    <property type="component" value="Chromosome 3"/>
</dbReference>